<reference evidence="3 4" key="1">
    <citation type="submission" date="2020-02" db="EMBL/GenBank/DDBJ databases">
        <authorList>
            <person name="Ma Q."/>
            <person name="Huang Y."/>
            <person name="Song X."/>
            <person name="Pei D."/>
        </authorList>
    </citation>
    <scope>NUCLEOTIDE SEQUENCE [LARGE SCALE GENOMIC DNA]</scope>
    <source>
        <strain evidence="3">Sxm20200214</strain>
        <tissue evidence="3">Leaf</tissue>
    </source>
</reference>
<proteinExistence type="inferred from homology"/>
<comment type="similarity">
    <text evidence="1">Belongs to the UDP-glycosyltransferase family.</text>
</comment>
<dbReference type="Gene3D" id="3.40.50.2000">
    <property type="entry name" value="Glycogen Phosphorylase B"/>
    <property type="match status" value="2"/>
</dbReference>
<protein>
    <submittedName>
        <fullName evidence="3">Uncharacterized protein</fullName>
    </submittedName>
</protein>
<keyword evidence="2" id="KW-0808">Transferase</keyword>
<dbReference type="Proteomes" id="UP000886595">
    <property type="component" value="Unassembled WGS sequence"/>
</dbReference>
<dbReference type="PANTHER" id="PTHR11926:SF1482">
    <property type="entry name" value="UDP-GLYCOSYLTRANSFERASE 76E5"/>
    <property type="match status" value="1"/>
</dbReference>
<dbReference type="GO" id="GO:0080044">
    <property type="term" value="F:quercetin 7-O-glucosyltransferase activity"/>
    <property type="evidence" value="ECO:0007669"/>
    <property type="project" value="TreeGrafter"/>
</dbReference>
<evidence type="ECO:0000256" key="1">
    <source>
        <dbReference type="ARBA" id="ARBA00009995"/>
    </source>
</evidence>
<evidence type="ECO:0000256" key="2">
    <source>
        <dbReference type="ARBA" id="ARBA00022676"/>
    </source>
</evidence>
<evidence type="ECO:0000313" key="3">
    <source>
        <dbReference type="EMBL" id="KAG2292697.1"/>
    </source>
</evidence>
<dbReference type="OrthoDB" id="5835829at2759"/>
<sequence length="350" mass="39163">MEKIAEKRRIVLVPFPAQGHITPMMQLGQALSFKGFSITVAQGEYNKVSSSQHFPTFQFVTIPESVPVSQKENLGLVEFLMKLNNNSEARFKDCVAELLLENGNDFACIIYDELMYFSEAAAKEFKIPSVILSTASATNHACGCVLSKLNAEKFLVDIEVAQTKFSYFSPLDDFTDFQFITILESLPESDLENLGKILLALKLNKECHVGFKECLGQLLLQHGNDISCVIYDEFLYFAEAAAKEFNIPSVIFSTTKFKEKQDELVPEFHPLRYRDFPDSRRAPLESITELYRNAVDKRTASSVIINTSSCLESSSLFCLQESLEIPVCPIGPLHMVASAPTSLLEEDTSC</sequence>
<organism evidence="3 4">
    <name type="scientific">Brassica carinata</name>
    <name type="common">Ethiopian mustard</name>
    <name type="synonym">Abyssinian cabbage</name>
    <dbReference type="NCBI Taxonomy" id="52824"/>
    <lineage>
        <taxon>Eukaryota</taxon>
        <taxon>Viridiplantae</taxon>
        <taxon>Streptophyta</taxon>
        <taxon>Embryophyta</taxon>
        <taxon>Tracheophyta</taxon>
        <taxon>Spermatophyta</taxon>
        <taxon>Magnoliopsida</taxon>
        <taxon>eudicotyledons</taxon>
        <taxon>Gunneridae</taxon>
        <taxon>Pentapetalae</taxon>
        <taxon>rosids</taxon>
        <taxon>malvids</taxon>
        <taxon>Brassicales</taxon>
        <taxon>Brassicaceae</taxon>
        <taxon>Brassiceae</taxon>
        <taxon>Brassica</taxon>
    </lineage>
</organism>
<comment type="caution">
    <text evidence="3">The sequence shown here is derived from an EMBL/GenBank/DDBJ whole genome shotgun (WGS) entry which is preliminary data.</text>
</comment>
<dbReference type="SUPFAM" id="SSF53756">
    <property type="entry name" value="UDP-Glycosyltransferase/glycogen phosphorylase"/>
    <property type="match status" value="2"/>
</dbReference>
<dbReference type="GO" id="GO:0080043">
    <property type="term" value="F:quercetin 3-O-glucosyltransferase activity"/>
    <property type="evidence" value="ECO:0007669"/>
    <property type="project" value="TreeGrafter"/>
</dbReference>
<dbReference type="EMBL" id="JAAMPC010000009">
    <property type="protein sequence ID" value="KAG2292697.1"/>
    <property type="molecule type" value="Genomic_DNA"/>
</dbReference>
<keyword evidence="4" id="KW-1185">Reference proteome</keyword>
<gene>
    <name evidence="3" type="ORF">Bca52824_039366</name>
</gene>
<name>A0A8X7UVT2_BRACI</name>
<dbReference type="PANTHER" id="PTHR11926">
    <property type="entry name" value="GLUCOSYL/GLUCURONOSYL TRANSFERASES"/>
    <property type="match status" value="1"/>
</dbReference>
<evidence type="ECO:0000313" key="4">
    <source>
        <dbReference type="Proteomes" id="UP000886595"/>
    </source>
</evidence>
<keyword evidence="2" id="KW-0328">Glycosyltransferase</keyword>
<dbReference type="AlphaFoldDB" id="A0A8X7UVT2"/>
<accession>A0A8X7UVT2</accession>